<gene>
    <name evidence="3" type="ORF">B5M09_007050</name>
</gene>
<evidence type="ECO:0000313" key="4">
    <source>
        <dbReference type="Proteomes" id="UP000284702"/>
    </source>
</evidence>
<feature type="compositionally biased region" description="Low complexity" evidence="2">
    <location>
        <begin position="581"/>
        <end position="593"/>
    </location>
</feature>
<feature type="compositionally biased region" description="Polar residues" evidence="2">
    <location>
        <begin position="797"/>
        <end position="811"/>
    </location>
</feature>
<dbReference type="PANTHER" id="PTHR48228">
    <property type="entry name" value="SUCCINYL-COA--D-CITRAMALATE COA-TRANSFERASE"/>
    <property type="match status" value="1"/>
</dbReference>
<dbReference type="GO" id="GO:0003824">
    <property type="term" value="F:catalytic activity"/>
    <property type="evidence" value="ECO:0007669"/>
    <property type="project" value="InterPro"/>
</dbReference>
<dbReference type="AlphaFoldDB" id="A0A3R7YYD4"/>
<dbReference type="Gene3D" id="3.40.50.10540">
    <property type="entry name" value="Crotonobetainyl-coa:carnitine coa-transferase, domain 1"/>
    <property type="match status" value="1"/>
</dbReference>
<comment type="caution">
    <text evidence="3">The sequence shown here is derived from an EMBL/GenBank/DDBJ whole genome shotgun (WGS) entry which is preliminary data.</text>
</comment>
<feature type="region of interest" description="Disordered" evidence="2">
    <location>
        <begin position="916"/>
        <end position="936"/>
    </location>
</feature>
<dbReference type="SUPFAM" id="SSF89796">
    <property type="entry name" value="CoA-transferase family III (CaiB/BaiF)"/>
    <property type="match status" value="2"/>
</dbReference>
<dbReference type="InterPro" id="IPR023606">
    <property type="entry name" value="CoA-Trfase_III_dom_1_sf"/>
</dbReference>
<feature type="compositionally biased region" description="Low complexity" evidence="2">
    <location>
        <begin position="701"/>
        <end position="710"/>
    </location>
</feature>
<feature type="region of interest" description="Disordered" evidence="2">
    <location>
        <begin position="619"/>
        <end position="811"/>
    </location>
</feature>
<name>A0A3R7YYD4_APHAT</name>
<dbReference type="InterPro" id="IPR003673">
    <property type="entry name" value="CoA-Trfase_fam_III"/>
</dbReference>
<dbReference type="Pfam" id="PF02515">
    <property type="entry name" value="CoA_transf_3"/>
    <property type="match status" value="1"/>
</dbReference>
<dbReference type="PANTHER" id="PTHR48228:SF4">
    <property type="entry name" value="BLR3030 PROTEIN"/>
    <property type="match status" value="1"/>
</dbReference>
<feature type="compositionally biased region" description="Low complexity" evidence="2">
    <location>
        <begin position="732"/>
        <end position="742"/>
    </location>
</feature>
<comment type="similarity">
    <text evidence="1">Belongs to the CoA-transferase III family.</text>
</comment>
<sequence>MCPYAVDPNLHEYEQSPNHLNFNIHSSRAKIRRLLVHILMNDLEEFARLWEHAGFPASSLSRLVLGGDATHYLASGFRVTSAATISIALSAMAASEIYRLRTGQAHPVHVHRRDACLEFDSPSHFLPRVGEPPLNAWDPVSGLYPTAHGGFVRVHANFPHHKDGILRLLQLPSTADRASVAAALLDTDAVEFETLATSKGMCVAACRSPSEWASHPMGQHLQQRMEATQHVPFAVVEGQSPFSTTTTPFYLPGLASPPSNCLTGLRVLSLTRVIAGPVAGRTLASHGADVLWVTAPHLPSLPACDGDTSRGKRTIQLDFRNAQDLATFHELVQSADVFIDAYRPNALAESFEGLDKASLHAMNPSLIVATLSAYGTTGPWANKRGFDSLVQTATGLNVAEARHLEKSAPTPLPVQALDHASGYLLAFGILAALHSKLTSATPSNTHVEVCLAWTAEWLRHLGLVQEGEAVETSSPDDIQRNLEVVDMGTHQASETGKLPDTMMDHVDIGEEALANVMKRIMPKMDARTVTLSNLLEHIQRALGAEKEDLKPWKPLIKVLVGELLHLCPNGAEATPTKGSHAAASSTPATPATTQADEGDDDESDGEIKRRISPMLKAKSKRILLDDSDDDSDGENMHPNVVHATPSATTTKQPATNESAPTLPLKPSDTDDDDEADRDSKFVRQSNAGTKRERNAVESSSDDGSASDDPSIAIVRQRSTKATASNKQRLLKRSPNSPSSTTRSADESDESDDVRIPTKRKPKSKKSYSSDDDSSSPRPSKSRRTSKGKTPSTKKQQQRAAPSSAKSSSTGLESLKQLAKIAGVLAPGLYKKLRDATSVADAEGILRDRLDQVGVTWGGKYPNRNDMNALKKKKDLERELDGIDTRFILGSSRSTRQSRGAAAFTPAVAIAVESDEAASEASFDAATFDKSDDENKV</sequence>
<reference evidence="3" key="1">
    <citation type="submission" date="2018-07" db="EMBL/GenBank/DDBJ databases">
        <title>Annotation of Aphanomyces astaci genome assembly.</title>
        <authorList>
            <person name="Studholme D.J."/>
        </authorList>
    </citation>
    <scope>NUCLEOTIDE SEQUENCE [LARGE SCALE GENOMIC DNA]</scope>
    <source>
        <strain evidence="3">Pc</strain>
    </source>
</reference>
<feature type="compositionally biased region" description="Basic and acidic residues" evidence="2">
    <location>
        <begin position="926"/>
        <end position="936"/>
    </location>
</feature>
<dbReference type="VEuPathDB" id="FungiDB:H257_13516"/>
<feature type="region of interest" description="Disordered" evidence="2">
    <location>
        <begin position="573"/>
        <end position="606"/>
    </location>
</feature>
<organism evidence="3 4">
    <name type="scientific">Aphanomyces astaci</name>
    <name type="common">Crayfish plague agent</name>
    <dbReference type="NCBI Taxonomy" id="112090"/>
    <lineage>
        <taxon>Eukaryota</taxon>
        <taxon>Sar</taxon>
        <taxon>Stramenopiles</taxon>
        <taxon>Oomycota</taxon>
        <taxon>Saprolegniomycetes</taxon>
        <taxon>Saprolegniales</taxon>
        <taxon>Verrucalvaceae</taxon>
        <taxon>Aphanomyces</taxon>
    </lineage>
</organism>
<keyword evidence="4" id="KW-1185">Reference proteome</keyword>
<accession>A0A3R7YYD4</accession>
<dbReference type="Proteomes" id="UP000284702">
    <property type="component" value="Unassembled WGS sequence"/>
</dbReference>
<dbReference type="EMBL" id="MZMZ02000281">
    <property type="protein sequence ID" value="RQM31046.1"/>
    <property type="molecule type" value="Genomic_DNA"/>
</dbReference>
<evidence type="ECO:0000313" key="3">
    <source>
        <dbReference type="EMBL" id="RQM31046.1"/>
    </source>
</evidence>
<dbReference type="InterPro" id="IPR050509">
    <property type="entry name" value="CoA-transferase_III"/>
</dbReference>
<proteinExistence type="inferred from homology"/>
<feature type="compositionally biased region" description="Basic residues" evidence="2">
    <location>
        <begin position="756"/>
        <end position="765"/>
    </location>
</feature>
<evidence type="ECO:0000256" key="1">
    <source>
        <dbReference type="ARBA" id="ARBA00008383"/>
    </source>
</evidence>
<feature type="compositionally biased region" description="Polar residues" evidence="2">
    <location>
        <begin position="645"/>
        <end position="659"/>
    </location>
</feature>
<evidence type="ECO:0000256" key="2">
    <source>
        <dbReference type="SAM" id="MobiDB-lite"/>
    </source>
</evidence>
<protein>
    <submittedName>
        <fullName evidence="3">Uncharacterized protein</fullName>
    </submittedName>
</protein>